<dbReference type="Proteomes" id="UP001233172">
    <property type="component" value="Unassembled WGS sequence"/>
</dbReference>
<keyword evidence="2" id="KW-1185">Reference proteome</keyword>
<evidence type="ECO:0000313" key="2">
    <source>
        <dbReference type="Proteomes" id="UP001233172"/>
    </source>
</evidence>
<sequence length="74" mass="8331">CHFNWNHDSKKSQVNWAVTGQVKDIKYVLCVPSCNSGIELLLQLRAKCQAVKLSPVDLRLTLMSSADSSRHHHS</sequence>
<dbReference type="EMBL" id="JASAOG010000179">
    <property type="protein sequence ID" value="KAK0045575.1"/>
    <property type="molecule type" value="Genomic_DNA"/>
</dbReference>
<evidence type="ECO:0000313" key="1">
    <source>
        <dbReference type="EMBL" id="KAK0045575.1"/>
    </source>
</evidence>
<dbReference type="AlphaFoldDB" id="A0AAD8EZC6"/>
<gene>
    <name evidence="1" type="ORF">Bpfe_025061</name>
</gene>
<reference evidence="1" key="1">
    <citation type="journal article" date="2023" name="PLoS Negl. Trop. Dis.">
        <title>A genome sequence for Biomphalaria pfeifferi, the major vector snail for the human-infecting parasite Schistosoma mansoni.</title>
        <authorList>
            <person name="Bu L."/>
            <person name="Lu L."/>
            <person name="Laidemitt M.R."/>
            <person name="Zhang S.M."/>
            <person name="Mutuku M."/>
            <person name="Mkoji G."/>
            <person name="Steinauer M."/>
            <person name="Loker E.S."/>
        </authorList>
    </citation>
    <scope>NUCLEOTIDE SEQUENCE</scope>
    <source>
        <strain evidence="1">KasaAsao</strain>
    </source>
</reference>
<feature type="non-terminal residue" evidence="1">
    <location>
        <position position="1"/>
    </location>
</feature>
<proteinExistence type="predicted"/>
<reference evidence="1" key="2">
    <citation type="submission" date="2023-04" db="EMBL/GenBank/DDBJ databases">
        <authorList>
            <person name="Bu L."/>
            <person name="Lu L."/>
            <person name="Laidemitt M.R."/>
            <person name="Zhang S.M."/>
            <person name="Mutuku M."/>
            <person name="Mkoji G."/>
            <person name="Steinauer M."/>
            <person name="Loker E.S."/>
        </authorList>
    </citation>
    <scope>NUCLEOTIDE SEQUENCE</scope>
    <source>
        <strain evidence="1">KasaAsao</strain>
        <tissue evidence="1">Whole Snail</tissue>
    </source>
</reference>
<name>A0AAD8EZC6_BIOPF</name>
<organism evidence="1 2">
    <name type="scientific">Biomphalaria pfeifferi</name>
    <name type="common">Bloodfluke planorb</name>
    <name type="synonym">Freshwater snail</name>
    <dbReference type="NCBI Taxonomy" id="112525"/>
    <lineage>
        <taxon>Eukaryota</taxon>
        <taxon>Metazoa</taxon>
        <taxon>Spiralia</taxon>
        <taxon>Lophotrochozoa</taxon>
        <taxon>Mollusca</taxon>
        <taxon>Gastropoda</taxon>
        <taxon>Heterobranchia</taxon>
        <taxon>Euthyneura</taxon>
        <taxon>Panpulmonata</taxon>
        <taxon>Hygrophila</taxon>
        <taxon>Lymnaeoidea</taxon>
        <taxon>Planorbidae</taxon>
        <taxon>Biomphalaria</taxon>
    </lineage>
</organism>
<comment type="caution">
    <text evidence="1">The sequence shown here is derived from an EMBL/GenBank/DDBJ whole genome shotgun (WGS) entry which is preliminary data.</text>
</comment>
<accession>A0AAD8EZC6</accession>
<protein>
    <submittedName>
        <fullName evidence="1">Uncharacterized protein</fullName>
    </submittedName>
</protein>